<dbReference type="PANTHER" id="PTHR22550:SF5">
    <property type="entry name" value="LEUCINE ZIPPER PROTEIN 4"/>
    <property type="match status" value="1"/>
</dbReference>
<dbReference type="Proteomes" id="UP001589776">
    <property type="component" value="Unassembled WGS sequence"/>
</dbReference>
<proteinExistence type="inferred from homology"/>
<keyword evidence="3" id="KW-0812">Transmembrane</keyword>
<dbReference type="Pfam" id="PF03323">
    <property type="entry name" value="GerA"/>
    <property type="match status" value="1"/>
</dbReference>
<evidence type="ECO:0000256" key="2">
    <source>
        <dbReference type="ARBA" id="ARBA00023136"/>
    </source>
</evidence>
<dbReference type="PIRSF" id="PIRSF005690">
    <property type="entry name" value="GerBA"/>
    <property type="match status" value="1"/>
</dbReference>
<keyword evidence="5" id="KW-1185">Reference proteome</keyword>
<dbReference type="EMBL" id="JBHLWN010000002">
    <property type="protein sequence ID" value="MFC0210915.1"/>
    <property type="molecule type" value="Genomic_DNA"/>
</dbReference>
<keyword evidence="3" id="KW-1133">Transmembrane helix</keyword>
<dbReference type="PANTHER" id="PTHR22550">
    <property type="entry name" value="SPORE GERMINATION PROTEIN"/>
    <property type="match status" value="1"/>
</dbReference>
<evidence type="ECO:0000256" key="1">
    <source>
        <dbReference type="ARBA" id="ARBA00005278"/>
    </source>
</evidence>
<accession>A0ABV6DE52</accession>
<organism evidence="4 5">
    <name type="scientific">Paenibacillus chartarius</name>
    <dbReference type="NCBI Taxonomy" id="747481"/>
    <lineage>
        <taxon>Bacteria</taxon>
        <taxon>Bacillati</taxon>
        <taxon>Bacillota</taxon>
        <taxon>Bacilli</taxon>
        <taxon>Bacillales</taxon>
        <taxon>Paenibacillaceae</taxon>
        <taxon>Paenibacillus</taxon>
    </lineage>
</organism>
<protein>
    <submittedName>
        <fullName evidence="4">Spore germination protein</fullName>
    </submittedName>
</protein>
<gene>
    <name evidence="4" type="ORF">ACFFK0_00370</name>
</gene>
<evidence type="ECO:0000313" key="5">
    <source>
        <dbReference type="Proteomes" id="UP001589776"/>
    </source>
</evidence>
<keyword evidence="2 3" id="KW-0472">Membrane</keyword>
<reference evidence="4 5" key="1">
    <citation type="submission" date="2024-09" db="EMBL/GenBank/DDBJ databases">
        <authorList>
            <person name="Sun Q."/>
            <person name="Mori K."/>
        </authorList>
    </citation>
    <scope>NUCLEOTIDE SEQUENCE [LARGE SCALE GENOMIC DNA]</scope>
    <source>
        <strain evidence="4 5">CCM 7759</strain>
    </source>
</reference>
<feature type="transmembrane region" description="Helical" evidence="3">
    <location>
        <begin position="223"/>
        <end position="250"/>
    </location>
</feature>
<evidence type="ECO:0000313" key="4">
    <source>
        <dbReference type="EMBL" id="MFC0210915.1"/>
    </source>
</evidence>
<feature type="transmembrane region" description="Helical" evidence="3">
    <location>
        <begin position="271"/>
        <end position="293"/>
    </location>
</feature>
<sequence>MQQTNSTIDWICSKLSEASDIVISSIRNEQMEGRILYIRTVCDETKLQKLIIDPLGKFPDFPSYARHLLSLPGVQLPFSNEETLNQVLKGCVLIAIESHTYLLDMKDIQNAQVSETNVESTFLGPKLALSEDVSINIGLIRLRYPRPSLSVQEMTVGKLSCTRMVIMYDDDFVNREALQRVREALASVDLNLVQSASQLMLAINGSKRSAFPKGMVTERPDRIVYNLAVGKIAVLLQGTPFAVIVPTVLFDFMSSMDDVYENYAISRFLVLLRYIGLLFSLTLASFYVVVTSFNPEILRVQLALSIAGSRAPVPYPSYVEVLFMLIMMELLTEASVRLPKTVGSTATTVGGLILGQAATQAGLVSNIMIIIVAAVAISNFVVPIIPMGFGMRVAKYFILLLSSMFGFMGLLVGLVFLVVYIAMIDSFGTPYLQITWGLDSAKLVSQRLRGEAGGRAS</sequence>
<dbReference type="InterPro" id="IPR050768">
    <property type="entry name" value="UPF0353/GerABKA_families"/>
</dbReference>
<name>A0ABV6DE52_9BACL</name>
<evidence type="ECO:0000256" key="3">
    <source>
        <dbReference type="SAM" id="Phobius"/>
    </source>
</evidence>
<feature type="transmembrane region" description="Helical" evidence="3">
    <location>
        <begin position="363"/>
        <end position="385"/>
    </location>
</feature>
<dbReference type="RefSeq" id="WP_377467493.1">
    <property type="nucleotide sequence ID" value="NZ_JBHLWN010000002.1"/>
</dbReference>
<dbReference type="InterPro" id="IPR004995">
    <property type="entry name" value="Spore_Ger"/>
</dbReference>
<comment type="caution">
    <text evidence="4">The sequence shown here is derived from an EMBL/GenBank/DDBJ whole genome shotgun (WGS) entry which is preliminary data.</text>
</comment>
<feature type="transmembrane region" description="Helical" evidence="3">
    <location>
        <begin position="397"/>
        <end position="423"/>
    </location>
</feature>
<comment type="similarity">
    <text evidence="1">Belongs to the GerABKA family.</text>
</comment>